<sequence length="119" mass="12944">MTSTISLRIRLHLGEDIAIGPGKVDLLEAIQRSGSISGAARELGMSYRRAWLLVETMNRCFREPLVISLVGGRHGGGARLSDAGEQVLRQFRSIVRISVNVTAHFANNVTGGFTRLRGV</sequence>
<dbReference type="Pfam" id="PF00126">
    <property type="entry name" value="HTH_1"/>
    <property type="match status" value="1"/>
</dbReference>
<organism evidence="2 3">
    <name type="scientific">Ectopseudomonas oleovorans</name>
    <name type="common">Pseudomonas oleovorans</name>
    <dbReference type="NCBI Taxonomy" id="301"/>
    <lineage>
        <taxon>Bacteria</taxon>
        <taxon>Pseudomonadati</taxon>
        <taxon>Pseudomonadota</taxon>
        <taxon>Gammaproteobacteria</taxon>
        <taxon>Pseudomonadales</taxon>
        <taxon>Pseudomonadaceae</taxon>
        <taxon>Ectopseudomonas</taxon>
    </lineage>
</organism>
<dbReference type="EMBL" id="UGUV01000003">
    <property type="protein sequence ID" value="SUE72414.1"/>
    <property type="molecule type" value="Genomic_DNA"/>
</dbReference>
<reference evidence="2 3" key="1">
    <citation type="submission" date="2018-06" db="EMBL/GenBank/DDBJ databases">
        <authorList>
            <consortium name="Pathogen Informatics"/>
            <person name="Doyle S."/>
        </authorList>
    </citation>
    <scope>NUCLEOTIDE SEQUENCE [LARGE SCALE GENOMIC DNA]</scope>
    <source>
        <strain evidence="2 3">NCTC10692</strain>
    </source>
</reference>
<dbReference type="RefSeq" id="WP_244597300.1">
    <property type="nucleotide sequence ID" value="NZ_FNZC01000073.1"/>
</dbReference>
<dbReference type="Proteomes" id="UP000255303">
    <property type="component" value="Unassembled WGS sequence"/>
</dbReference>
<dbReference type="PANTHER" id="PTHR30432">
    <property type="entry name" value="TRANSCRIPTIONAL REGULATOR MODE"/>
    <property type="match status" value="1"/>
</dbReference>
<dbReference type="InterPro" id="IPR000847">
    <property type="entry name" value="LysR_HTH_N"/>
</dbReference>
<name>A0A379PKP5_ECTOL</name>
<accession>A0A379PKP5</accession>
<feature type="domain" description="HTH lysR-type" evidence="1">
    <location>
        <begin position="26"/>
        <end position="85"/>
    </location>
</feature>
<dbReference type="InterPro" id="IPR036388">
    <property type="entry name" value="WH-like_DNA-bd_sf"/>
</dbReference>
<dbReference type="InterPro" id="IPR036390">
    <property type="entry name" value="WH_DNA-bd_sf"/>
</dbReference>
<dbReference type="AlphaFoldDB" id="A0A379PKP5"/>
<dbReference type="GO" id="GO:0003700">
    <property type="term" value="F:DNA-binding transcription factor activity"/>
    <property type="evidence" value="ECO:0007669"/>
    <property type="project" value="InterPro"/>
</dbReference>
<dbReference type="Gene3D" id="1.10.10.10">
    <property type="entry name" value="Winged helix-like DNA-binding domain superfamily/Winged helix DNA-binding domain"/>
    <property type="match status" value="1"/>
</dbReference>
<proteinExistence type="predicted"/>
<gene>
    <name evidence="2" type="ORF">NCTC10692_04569</name>
</gene>
<protein>
    <submittedName>
        <fullName evidence="2">Putative molybdenum-binding protein</fullName>
    </submittedName>
</protein>
<evidence type="ECO:0000313" key="2">
    <source>
        <dbReference type="EMBL" id="SUE72414.1"/>
    </source>
</evidence>
<dbReference type="SUPFAM" id="SSF46785">
    <property type="entry name" value="Winged helix' DNA-binding domain"/>
    <property type="match status" value="1"/>
</dbReference>
<evidence type="ECO:0000313" key="3">
    <source>
        <dbReference type="Proteomes" id="UP000255303"/>
    </source>
</evidence>
<evidence type="ECO:0000259" key="1">
    <source>
        <dbReference type="Pfam" id="PF00126"/>
    </source>
</evidence>
<dbReference type="PANTHER" id="PTHR30432:SF1">
    <property type="entry name" value="DNA-BINDING TRANSCRIPTIONAL DUAL REGULATOR MODE"/>
    <property type="match status" value="1"/>
</dbReference>
<dbReference type="InterPro" id="IPR051815">
    <property type="entry name" value="Molybdate_resp_trans_reg"/>
</dbReference>